<evidence type="ECO:0000313" key="1">
    <source>
        <dbReference type="EMBL" id="CAA6807483.1"/>
    </source>
</evidence>
<name>A0A6S6SC49_9BACT</name>
<sequence length="745" mass="88108">MAVLTKKTNIKIKVKTKIGVNMKFILLSILLTNIFISKLSACAGTWNELYIKDEYYNFTDPDMVDLPRDNPLYKLSGSYTAHDTRFKYFATKKKEANIKAWEGYFKNKLSATEIEALFYKKNAIEKASKYYSNNTNYPSFGKYIHFLHLQNQLAQNISIKNKDKIINKGLQLFNKENKPFLKERYLYLLMRLYHHDGQYNKVLNLYNNNALIVNQQGVVKEWINALRAGSYQHLKQSVNANKLYAEIFAKHRTNPHYGYYDFKVTSDETWQTLLKSTDDKETKALYHFLRAMKWENEPLHELKNIASLAPNSIWFERLTYMIMQELQNKRYRIMLYSGKRNKYVKAEIKSYKLQKKHFLEILSALKKQSFFTLYSKLYLNVLDYHSLSRKDIVKLRKLANNRQAPFAKLLTYIYGLHQLSSSSDQEQYALYQQLKPLLPKFSDIKQKSILRYTALQISTLDEDGTIEKKLNRLFAQHDKYRFIILEALNYVDASKFQAYVEQEKRSFFEENIFKKTMSNLEKGDVAKILATLYLQNNDFKQAQFYLRQVPQKNVETPYNPFNVSINTSNRTPSKKTYSQKEFVETMLRLENTIKEKPTSAIDHFLYANGLYNKSWFGNFPMSSVLYRHTTLQRGERLPKTTDLLNAQKEYELALKYATKENFKAKIAYQLLKIKFNLAISDTQKYDDNTWEMPRFNGWNNGTKKVINLLRESKDFTEAIKDFQADYGHTKYAQEVIQQCITFRYF</sequence>
<protein>
    <submittedName>
        <fullName evidence="1">Uncharacterized protein</fullName>
    </submittedName>
</protein>
<proteinExistence type="predicted"/>
<organism evidence="1">
    <name type="scientific">uncultured Sulfurovum sp</name>
    <dbReference type="NCBI Taxonomy" id="269237"/>
    <lineage>
        <taxon>Bacteria</taxon>
        <taxon>Pseudomonadati</taxon>
        <taxon>Campylobacterota</taxon>
        <taxon>Epsilonproteobacteria</taxon>
        <taxon>Campylobacterales</taxon>
        <taxon>Sulfurovaceae</taxon>
        <taxon>Sulfurovum</taxon>
        <taxon>environmental samples</taxon>
    </lineage>
</organism>
<gene>
    <name evidence="1" type="ORF">HELGO_WM13240</name>
</gene>
<dbReference type="AlphaFoldDB" id="A0A6S6SC49"/>
<reference evidence="1" key="1">
    <citation type="submission" date="2020-01" db="EMBL/GenBank/DDBJ databases">
        <authorList>
            <person name="Meier V. D."/>
            <person name="Meier V D."/>
        </authorList>
    </citation>
    <scope>NUCLEOTIDE SEQUENCE</scope>
    <source>
        <strain evidence="1">HLG_WM_MAG_05</strain>
    </source>
</reference>
<dbReference type="EMBL" id="CACVAU010000026">
    <property type="protein sequence ID" value="CAA6807483.1"/>
    <property type="molecule type" value="Genomic_DNA"/>
</dbReference>
<accession>A0A6S6SC49</accession>